<dbReference type="Proteomes" id="UP001236014">
    <property type="component" value="Chromosome"/>
</dbReference>
<gene>
    <name evidence="1" type="ORF">QRX50_43820</name>
</gene>
<name>A0A9Y2MRA6_9PSEU</name>
<dbReference type="KEGG" id="acab:QRX50_43820"/>
<evidence type="ECO:0000313" key="2">
    <source>
        <dbReference type="Proteomes" id="UP001236014"/>
    </source>
</evidence>
<protein>
    <submittedName>
        <fullName evidence="1">Uncharacterized protein</fullName>
    </submittedName>
</protein>
<reference evidence="1 2" key="1">
    <citation type="submission" date="2023-06" db="EMBL/GenBank/DDBJ databases">
        <authorList>
            <person name="Oyuntsetseg B."/>
            <person name="Kim S.B."/>
        </authorList>
    </citation>
    <scope>NUCLEOTIDE SEQUENCE [LARGE SCALE GENOMIC DNA]</scope>
    <source>
        <strain evidence="1 2">2-15</strain>
    </source>
</reference>
<evidence type="ECO:0000313" key="1">
    <source>
        <dbReference type="EMBL" id="WIX78235.1"/>
    </source>
</evidence>
<dbReference type="RefSeq" id="WP_285968958.1">
    <property type="nucleotide sequence ID" value="NZ_CP127294.1"/>
</dbReference>
<keyword evidence="2" id="KW-1185">Reference proteome</keyword>
<accession>A0A9Y2MRA6</accession>
<proteinExistence type="predicted"/>
<sequence length="43" mass="4603">MTGNRMWRWLAPVLVLALGAGAGRAFLVGGAVHSDAVRKTCHR</sequence>
<dbReference type="AlphaFoldDB" id="A0A9Y2MRA6"/>
<organism evidence="1 2">
    <name type="scientific">Amycolatopsis carbonis</name>
    <dbReference type="NCBI Taxonomy" id="715471"/>
    <lineage>
        <taxon>Bacteria</taxon>
        <taxon>Bacillati</taxon>
        <taxon>Actinomycetota</taxon>
        <taxon>Actinomycetes</taxon>
        <taxon>Pseudonocardiales</taxon>
        <taxon>Pseudonocardiaceae</taxon>
        <taxon>Amycolatopsis</taxon>
    </lineage>
</organism>
<dbReference type="EMBL" id="CP127294">
    <property type="protein sequence ID" value="WIX78235.1"/>
    <property type="molecule type" value="Genomic_DNA"/>
</dbReference>